<name>A0A0F9K6H6_9ZZZZ</name>
<accession>A0A0F9K6H6</accession>
<organism evidence="1">
    <name type="scientific">marine sediment metagenome</name>
    <dbReference type="NCBI Taxonomy" id="412755"/>
    <lineage>
        <taxon>unclassified sequences</taxon>
        <taxon>metagenomes</taxon>
        <taxon>ecological metagenomes</taxon>
    </lineage>
</organism>
<evidence type="ECO:0000313" key="1">
    <source>
        <dbReference type="EMBL" id="KKM17678.1"/>
    </source>
</evidence>
<protein>
    <submittedName>
        <fullName evidence="1">Uncharacterized protein</fullName>
    </submittedName>
</protein>
<proteinExistence type="predicted"/>
<dbReference type="EMBL" id="LAZR01014394">
    <property type="protein sequence ID" value="KKM17678.1"/>
    <property type="molecule type" value="Genomic_DNA"/>
</dbReference>
<gene>
    <name evidence="1" type="ORF">LCGC14_1673300</name>
</gene>
<dbReference type="AlphaFoldDB" id="A0A0F9K6H6"/>
<sequence>MNVKKKKMWIPLAVLLIITAGISCRPQAKTAPEKTLIPQRPQQLPLEMELEERIRGIAWKAYCEATNLGIL</sequence>
<dbReference type="PROSITE" id="PS51257">
    <property type="entry name" value="PROKAR_LIPOPROTEIN"/>
    <property type="match status" value="1"/>
</dbReference>
<reference evidence="1" key="1">
    <citation type="journal article" date="2015" name="Nature">
        <title>Complex archaea that bridge the gap between prokaryotes and eukaryotes.</title>
        <authorList>
            <person name="Spang A."/>
            <person name="Saw J.H."/>
            <person name="Jorgensen S.L."/>
            <person name="Zaremba-Niedzwiedzka K."/>
            <person name="Martijn J."/>
            <person name="Lind A.E."/>
            <person name="van Eijk R."/>
            <person name="Schleper C."/>
            <person name="Guy L."/>
            <person name="Ettema T.J."/>
        </authorList>
    </citation>
    <scope>NUCLEOTIDE SEQUENCE</scope>
</reference>
<comment type="caution">
    <text evidence="1">The sequence shown here is derived from an EMBL/GenBank/DDBJ whole genome shotgun (WGS) entry which is preliminary data.</text>
</comment>
<feature type="non-terminal residue" evidence="1">
    <location>
        <position position="71"/>
    </location>
</feature>